<name>A0ABQ4XVK7_9ASTR</name>
<proteinExistence type="predicted"/>
<organism evidence="1 2">
    <name type="scientific">Tanacetum coccineum</name>
    <dbReference type="NCBI Taxonomy" id="301880"/>
    <lineage>
        <taxon>Eukaryota</taxon>
        <taxon>Viridiplantae</taxon>
        <taxon>Streptophyta</taxon>
        <taxon>Embryophyta</taxon>
        <taxon>Tracheophyta</taxon>
        <taxon>Spermatophyta</taxon>
        <taxon>Magnoliopsida</taxon>
        <taxon>eudicotyledons</taxon>
        <taxon>Gunneridae</taxon>
        <taxon>Pentapetalae</taxon>
        <taxon>asterids</taxon>
        <taxon>campanulids</taxon>
        <taxon>Asterales</taxon>
        <taxon>Asteraceae</taxon>
        <taxon>Asteroideae</taxon>
        <taxon>Anthemideae</taxon>
        <taxon>Anthemidinae</taxon>
        <taxon>Tanacetum</taxon>
    </lineage>
</organism>
<sequence length="104" mass="11803">MPLINAKPNDLNFSYVIEMANGESEEANKIIRGCTLVLEDVPFSIDWLPFELGSFDVIVGMDWLSKLRAEIVCHERIIRIPLPNGDVLEVHGERSEEDLKHLEA</sequence>
<dbReference type="Proteomes" id="UP001151760">
    <property type="component" value="Unassembled WGS sequence"/>
</dbReference>
<evidence type="ECO:0000313" key="1">
    <source>
        <dbReference type="EMBL" id="GJS68763.1"/>
    </source>
</evidence>
<comment type="caution">
    <text evidence="1">The sequence shown here is derived from an EMBL/GenBank/DDBJ whole genome shotgun (WGS) entry which is preliminary data.</text>
</comment>
<protein>
    <submittedName>
        <fullName evidence="1">Reverse transcriptase domain-containing protein</fullName>
    </submittedName>
</protein>
<gene>
    <name evidence="1" type="ORF">Tco_0683328</name>
</gene>
<dbReference type="InterPro" id="IPR032567">
    <property type="entry name" value="RTL1-rel"/>
</dbReference>
<dbReference type="InterPro" id="IPR021109">
    <property type="entry name" value="Peptidase_aspartic_dom_sf"/>
</dbReference>
<accession>A0ABQ4XVK7</accession>
<keyword evidence="1" id="KW-0548">Nucleotidyltransferase</keyword>
<keyword evidence="1" id="KW-0695">RNA-directed DNA polymerase</keyword>
<dbReference type="PANTHER" id="PTHR15503:SF45">
    <property type="entry name" value="RNA-DIRECTED DNA POLYMERASE HOMOLOG"/>
    <property type="match status" value="1"/>
</dbReference>
<dbReference type="GO" id="GO:0003964">
    <property type="term" value="F:RNA-directed DNA polymerase activity"/>
    <property type="evidence" value="ECO:0007669"/>
    <property type="project" value="UniProtKB-KW"/>
</dbReference>
<dbReference type="Gene3D" id="2.40.70.10">
    <property type="entry name" value="Acid Proteases"/>
    <property type="match status" value="1"/>
</dbReference>
<dbReference type="EMBL" id="BQNB010009813">
    <property type="protein sequence ID" value="GJS68763.1"/>
    <property type="molecule type" value="Genomic_DNA"/>
</dbReference>
<reference evidence="1" key="2">
    <citation type="submission" date="2022-01" db="EMBL/GenBank/DDBJ databases">
        <authorList>
            <person name="Yamashiro T."/>
            <person name="Shiraishi A."/>
            <person name="Satake H."/>
            <person name="Nakayama K."/>
        </authorList>
    </citation>
    <scope>NUCLEOTIDE SEQUENCE</scope>
</reference>
<reference evidence="1" key="1">
    <citation type="journal article" date="2022" name="Int. J. Mol. Sci.">
        <title>Draft Genome of Tanacetum Coccineum: Genomic Comparison of Closely Related Tanacetum-Family Plants.</title>
        <authorList>
            <person name="Yamashiro T."/>
            <person name="Shiraishi A."/>
            <person name="Nakayama K."/>
            <person name="Satake H."/>
        </authorList>
    </citation>
    <scope>NUCLEOTIDE SEQUENCE</scope>
</reference>
<keyword evidence="1" id="KW-0808">Transferase</keyword>
<dbReference type="PANTHER" id="PTHR15503">
    <property type="entry name" value="LDOC1 RELATED"/>
    <property type="match status" value="1"/>
</dbReference>
<evidence type="ECO:0000313" key="2">
    <source>
        <dbReference type="Proteomes" id="UP001151760"/>
    </source>
</evidence>
<keyword evidence="2" id="KW-1185">Reference proteome</keyword>
<dbReference type="Pfam" id="PF08284">
    <property type="entry name" value="RVP_2"/>
    <property type="match status" value="1"/>
</dbReference>